<evidence type="ECO:0000259" key="2">
    <source>
        <dbReference type="Pfam" id="PF08388"/>
    </source>
</evidence>
<feature type="domain" description="Group II intron maturase-specific" evidence="2">
    <location>
        <begin position="56"/>
        <end position="130"/>
    </location>
</feature>
<dbReference type="EMBL" id="CP016076">
    <property type="protein sequence ID" value="APU15315.1"/>
    <property type="molecule type" value="Genomic_DNA"/>
</dbReference>
<proteinExistence type="predicted"/>
<evidence type="ECO:0000313" key="4">
    <source>
        <dbReference type="Proteomes" id="UP000185511"/>
    </source>
</evidence>
<organism evidence="3 4">
    <name type="scientific">Actinoalloteichus fjordicus</name>
    <dbReference type="NCBI Taxonomy" id="1612552"/>
    <lineage>
        <taxon>Bacteria</taxon>
        <taxon>Bacillati</taxon>
        <taxon>Actinomycetota</taxon>
        <taxon>Actinomycetes</taxon>
        <taxon>Pseudonocardiales</taxon>
        <taxon>Pseudonocardiaceae</taxon>
        <taxon>Actinoalloteichus</taxon>
    </lineage>
</organism>
<evidence type="ECO:0000256" key="1">
    <source>
        <dbReference type="SAM" id="Phobius"/>
    </source>
</evidence>
<dbReference type="AlphaFoldDB" id="A0AAC9LED7"/>
<keyword evidence="4" id="KW-1185">Reference proteome</keyword>
<keyword evidence="1" id="KW-0472">Membrane</keyword>
<sequence length="155" mass="18649">MKTRLVYCKDENRPGSYEYEQFTFLGYTFRARQSYSSVTAKFFVSFSPAVSREALTRIRRTIRGWRLHRRSDMTFQEIVAHINKYATGWIAYYGRFYKSQLHAAFYGLNDFLVKWARRKYKTLKRRKKHAWAWLIGIASRYPLSLAHWRLGVRPT</sequence>
<dbReference type="Pfam" id="PF08388">
    <property type="entry name" value="GIIM"/>
    <property type="match status" value="1"/>
</dbReference>
<gene>
    <name evidence="3" type="ORF">UA74_16345</name>
</gene>
<evidence type="ECO:0000313" key="3">
    <source>
        <dbReference type="EMBL" id="APU15315.1"/>
    </source>
</evidence>
<reference evidence="4" key="1">
    <citation type="submission" date="2016-06" db="EMBL/GenBank/DDBJ databases">
        <title>Complete genome sequence of Actinoalloteichus fjordicus DSM 46855 (=ADI127-17), type strain of the new species Actinoalloteichus fjordicus.</title>
        <authorList>
            <person name="Ruckert C."/>
            <person name="Nouioui I."/>
            <person name="Willmese J."/>
            <person name="van Wezel G."/>
            <person name="Klenk H.-P."/>
            <person name="Kalinowski J."/>
            <person name="Zotchev S.B."/>
        </authorList>
    </citation>
    <scope>NUCLEOTIDE SEQUENCE [LARGE SCALE GENOMIC DNA]</scope>
    <source>
        <strain evidence="4">ADI127-7</strain>
    </source>
</reference>
<accession>A0AAC9LED7</accession>
<dbReference type="InterPro" id="IPR013597">
    <property type="entry name" value="Mat_intron_G2"/>
</dbReference>
<keyword evidence="1" id="KW-1133">Transmembrane helix</keyword>
<dbReference type="KEGG" id="acad:UA74_16345"/>
<name>A0AAC9LED7_9PSEU</name>
<dbReference type="Proteomes" id="UP000185511">
    <property type="component" value="Chromosome"/>
</dbReference>
<protein>
    <submittedName>
        <fullName evidence="3">Group II intron maturase family protein</fullName>
    </submittedName>
</protein>
<feature type="transmembrane region" description="Helical" evidence="1">
    <location>
        <begin position="130"/>
        <end position="150"/>
    </location>
</feature>
<keyword evidence="1" id="KW-0812">Transmembrane</keyword>